<dbReference type="GeneID" id="34566002"/>
<dbReference type="Proteomes" id="UP000176998">
    <property type="component" value="Unassembled WGS sequence"/>
</dbReference>
<dbReference type="EMBL" id="MJBS01000169">
    <property type="protein sequence ID" value="OHE91800.1"/>
    <property type="molecule type" value="Genomic_DNA"/>
</dbReference>
<sequence>MQVDIGRWSREVVEVAASVLGETQSSPEEVVDQLNKVQKPFLLWLEENKECKGTQTRPRSVKVMFYKQDQIMKRSHKTKRLVCKANTLVGGHRRGGNGNGINGSNNSVPTTAPARMGWLC</sequence>
<accession>A0A1G4ARL3</accession>
<keyword evidence="3" id="KW-1185">Reference proteome</keyword>
<reference evidence="2 3" key="1">
    <citation type="submission" date="2016-09" db="EMBL/GenBank/DDBJ databases">
        <authorList>
            <person name="Capua I."/>
            <person name="De Benedictis P."/>
            <person name="Joannis T."/>
            <person name="Lombin L.H."/>
            <person name="Cattoli G."/>
        </authorList>
    </citation>
    <scope>NUCLEOTIDE SEQUENCE [LARGE SCALE GENOMIC DNA]</scope>
    <source>
        <strain evidence="2 3">IMI 309357</strain>
    </source>
</reference>
<proteinExistence type="predicted"/>
<evidence type="ECO:0000313" key="3">
    <source>
        <dbReference type="Proteomes" id="UP000176998"/>
    </source>
</evidence>
<feature type="region of interest" description="Disordered" evidence="1">
    <location>
        <begin position="86"/>
        <end position="109"/>
    </location>
</feature>
<organism evidence="2 3">
    <name type="scientific">Colletotrichum orchidophilum</name>
    <dbReference type="NCBI Taxonomy" id="1209926"/>
    <lineage>
        <taxon>Eukaryota</taxon>
        <taxon>Fungi</taxon>
        <taxon>Dikarya</taxon>
        <taxon>Ascomycota</taxon>
        <taxon>Pezizomycotina</taxon>
        <taxon>Sordariomycetes</taxon>
        <taxon>Hypocreomycetidae</taxon>
        <taxon>Glomerellales</taxon>
        <taxon>Glomerellaceae</taxon>
        <taxon>Colletotrichum</taxon>
    </lineage>
</organism>
<comment type="caution">
    <text evidence="2">The sequence shown here is derived from an EMBL/GenBank/DDBJ whole genome shotgun (WGS) entry which is preliminary data.</text>
</comment>
<evidence type="ECO:0000313" key="2">
    <source>
        <dbReference type="EMBL" id="OHE91800.1"/>
    </source>
</evidence>
<name>A0A1G4ARL3_9PEZI</name>
<evidence type="ECO:0000256" key="1">
    <source>
        <dbReference type="SAM" id="MobiDB-lite"/>
    </source>
</evidence>
<protein>
    <submittedName>
        <fullName evidence="2">Uncharacterized protein</fullName>
    </submittedName>
</protein>
<dbReference type="AlphaFoldDB" id="A0A1G4ARL3"/>
<dbReference type="RefSeq" id="XP_022468972.1">
    <property type="nucleotide sequence ID" value="XM_022624492.1"/>
</dbReference>
<gene>
    <name evidence="2" type="ORF">CORC01_12874</name>
</gene>